<keyword evidence="1" id="KW-0472">Membrane</keyword>
<evidence type="ECO:0000256" key="2">
    <source>
        <dbReference type="SAM" id="SignalP"/>
    </source>
</evidence>
<proteinExistence type="predicted"/>
<evidence type="ECO:0000256" key="1">
    <source>
        <dbReference type="SAM" id="Phobius"/>
    </source>
</evidence>
<dbReference type="VEuPathDB" id="TriTrypDB:TcIL3000_7_3420"/>
<dbReference type="AlphaFoldDB" id="G0UQ67"/>
<reference evidence="3" key="1">
    <citation type="journal article" date="2012" name="Proc. Natl. Acad. Sci. U.S.A.">
        <title>Antigenic diversity is generated by distinct evolutionary mechanisms in African trypanosome species.</title>
        <authorList>
            <person name="Jackson A.P."/>
            <person name="Berry A."/>
            <person name="Aslett M."/>
            <person name="Allison H.C."/>
            <person name="Burton P."/>
            <person name="Vavrova-Anderson J."/>
            <person name="Brown R."/>
            <person name="Browne H."/>
            <person name="Corton N."/>
            <person name="Hauser H."/>
            <person name="Gamble J."/>
            <person name="Gilderthorp R."/>
            <person name="Marcello L."/>
            <person name="McQuillan J."/>
            <person name="Otto T.D."/>
            <person name="Quail M.A."/>
            <person name="Sanders M.J."/>
            <person name="van Tonder A."/>
            <person name="Ginger M.L."/>
            <person name="Field M.C."/>
            <person name="Barry J.D."/>
            <person name="Hertz-Fowler C."/>
            <person name="Berriman M."/>
        </authorList>
    </citation>
    <scope>NUCLEOTIDE SEQUENCE</scope>
    <source>
        <strain evidence="3">IL3000</strain>
    </source>
</reference>
<sequence length="220" mass="24095">MTTNALLSFAVALLLVGPISALAKAVNCHEAFDTTLRPLGDSEASHHIINMSDGDSGGPDVTNLGDAFKAQLRRDMEDGLKRPFFNTSVVIQQVSTGGGLLVEVAVSQEKHPNHKDIPIRRWNPREVNSILKQIHYNNTKGAFRLRGLKVEYVSSAEIRAVAGSCGKTCSTMYLMVALMFVAMGVLTCLTIIIRRRTRASAAKRIKAGRNDLEKEMTENK</sequence>
<organism evidence="3">
    <name type="scientific">Trypanosoma congolense (strain IL3000)</name>
    <dbReference type="NCBI Taxonomy" id="1068625"/>
    <lineage>
        <taxon>Eukaryota</taxon>
        <taxon>Discoba</taxon>
        <taxon>Euglenozoa</taxon>
        <taxon>Kinetoplastea</taxon>
        <taxon>Metakinetoplastina</taxon>
        <taxon>Trypanosomatida</taxon>
        <taxon>Trypanosomatidae</taxon>
        <taxon>Trypanosoma</taxon>
        <taxon>Nannomonas</taxon>
    </lineage>
</organism>
<accession>G0UQ67</accession>
<feature type="transmembrane region" description="Helical" evidence="1">
    <location>
        <begin position="172"/>
        <end position="193"/>
    </location>
</feature>
<protein>
    <submittedName>
        <fullName evidence="3">Uncharacterized protein TCIL3000_7_3420</fullName>
    </submittedName>
</protein>
<dbReference type="EMBL" id="HE575320">
    <property type="protein sequence ID" value="CCC91528.1"/>
    <property type="molecule type" value="Genomic_DNA"/>
</dbReference>
<feature type="chain" id="PRO_5003410571" evidence="2">
    <location>
        <begin position="22"/>
        <end position="220"/>
    </location>
</feature>
<keyword evidence="1" id="KW-1133">Transmembrane helix</keyword>
<keyword evidence="2" id="KW-0732">Signal</keyword>
<evidence type="ECO:0000313" key="3">
    <source>
        <dbReference type="EMBL" id="CCC91528.1"/>
    </source>
</evidence>
<keyword evidence="1" id="KW-0812">Transmembrane</keyword>
<feature type="signal peptide" evidence="2">
    <location>
        <begin position="1"/>
        <end position="21"/>
    </location>
</feature>
<gene>
    <name evidence="3" type="ORF">TCIL3000_7_3420</name>
</gene>
<name>G0UQ67_TRYCI</name>